<name>A0A8H3D2V3_9AGAM</name>
<dbReference type="PRINTS" id="PR00080">
    <property type="entry name" value="SDRFAMILY"/>
</dbReference>
<keyword evidence="2" id="KW-0560">Oxidoreductase</keyword>
<dbReference type="GO" id="GO:0016491">
    <property type="term" value="F:oxidoreductase activity"/>
    <property type="evidence" value="ECO:0007669"/>
    <property type="project" value="UniProtKB-KW"/>
</dbReference>
<evidence type="ECO:0000256" key="3">
    <source>
        <dbReference type="RuleBase" id="RU000363"/>
    </source>
</evidence>
<reference evidence="4" key="1">
    <citation type="submission" date="2021-01" db="EMBL/GenBank/DDBJ databases">
        <authorList>
            <person name="Kaushik A."/>
        </authorList>
    </citation>
    <scope>NUCLEOTIDE SEQUENCE</scope>
    <source>
        <strain evidence="4">AG6-10EEA</strain>
    </source>
</reference>
<dbReference type="PRINTS" id="PR00081">
    <property type="entry name" value="GDHRDH"/>
</dbReference>
<dbReference type="PANTHER" id="PTHR43976">
    <property type="entry name" value="SHORT CHAIN DEHYDROGENASE"/>
    <property type="match status" value="1"/>
</dbReference>
<dbReference type="Gene3D" id="3.40.50.720">
    <property type="entry name" value="NAD(P)-binding Rossmann-like Domain"/>
    <property type="match status" value="1"/>
</dbReference>
<dbReference type="PANTHER" id="PTHR43976:SF16">
    <property type="entry name" value="SHORT-CHAIN DEHYDROGENASE_REDUCTASE FAMILY PROTEIN"/>
    <property type="match status" value="1"/>
</dbReference>
<proteinExistence type="inferred from homology"/>
<evidence type="ECO:0000256" key="1">
    <source>
        <dbReference type="ARBA" id="ARBA00006484"/>
    </source>
</evidence>
<comment type="caution">
    <text evidence="4">The sequence shown here is derived from an EMBL/GenBank/DDBJ whole genome shotgun (WGS) entry which is preliminary data.</text>
</comment>
<dbReference type="Pfam" id="PF00106">
    <property type="entry name" value="adh_short"/>
    <property type="match status" value="1"/>
</dbReference>
<dbReference type="EMBL" id="CAJMXA010003613">
    <property type="protein sequence ID" value="CAE6507159.1"/>
    <property type="molecule type" value="Genomic_DNA"/>
</dbReference>
<dbReference type="SUPFAM" id="SSF51735">
    <property type="entry name" value="NAD(P)-binding Rossmann-fold domains"/>
    <property type="match status" value="1"/>
</dbReference>
<sequence length="343" mass="37938">MRKRYPQAQLHRPYCVCLGIKTGVCRLWVYKLLVLGAESITTFQPDTARNQGMPGLNLSSTSVWFITGCSTGMGREFVLALLNLGQKVIATARNIERIRDLEEAGAAIMSLDVTWSPENLKETAISAIKIYGRVNYLINNAGYACQGAIEELTHQETYNLFNTNVFGVLNVTRAFLPHFRERGSGGIVIISSMASTHYFPGLTIYAATRAAASMLGEGLRAEVSPLGIDVLSIDLATFRTPALKRDTNLKRAVQVIPDYKPINDWFDDWREKLIGNEVNDPKLGVLRIIELITQSGMAVDRGVPARIPLGKDGRDPLIKRCNDIVEVVEEWSDVICSTAYEAA</sequence>
<dbReference type="AlphaFoldDB" id="A0A8H3D2V3"/>
<comment type="similarity">
    <text evidence="1 3">Belongs to the short-chain dehydrogenases/reductases (SDR) family.</text>
</comment>
<dbReference type="InterPro" id="IPR051911">
    <property type="entry name" value="SDR_oxidoreductase"/>
</dbReference>
<evidence type="ECO:0000256" key="2">
    <source>
        <dbReference type="ARBA" id="ARBA00023002"/>
    </source>
</evidence>
<evidence type="ECO:0000313" key="5">
    <source>
        <dbReference type="Proteomes" id="UP000663853"/>
    </source>
</evidence>
<organism evidence="4 5">
    <name type="scientific">Rhizoctonia solani</name>
    <dbReference type="NCBI Taxonomy" id="456999"/>
    <lineage>
        <taxon>Eukaryota</taxon>
        <taxon>Fungi</taxon>
        <taxon>Dikarya</taxon>
        <taxon>Basidiomycota</taxon>
        <taxon>Agaricomycotina</taxon>
        <taxon>Agaricomycetes</taxon>
        <taxon>Cantharellales</taxon>
        <taxon>Ceratobasidiaceae</taxon>
        <taxon>Rhizoctonia</taxon>
    </lineage>
</organism>
<dbReference type="CDD" id="cd05374">
    <property type="entry name" value="17beta-HSD-like_SDR_c"/>
    <property type="match status" value="1"/>
</dbReference>
<accession>A0A8H3D2V3</accession>
<gene>
    <name evidence="4" type="ORF">RDB_LOCUS121723</name>
</gene>
<dbReference type="InterPro" id="IPR002347">
    <property type="entry name" value="SDR_fam"/>
</dbReference>
<protein>
    <submittedName>
        <fullName evidence="4">Uncharacterized protein</fullName>
    </submittedName>
</protein>
<dbReference type="Proteomes" id="UP000663853">
    <property type="component" value="Unassembled WGS sequence"/>
</dbReference>
<evidence type="ECO:0000313" key="4">
    <source>
        <dbReference type="EMBL" id="CAE6507159.1"/>
    </source>
</evidence>
<dbReference type="InterPro" id="IPR036291">
    <property type="entry name" value="NAD(P)-bd_dom_sf"/>
</dbReference>